<evidence type="ECO:0000313" key="1">
    <source>
        <dbReference type="EMBL" id="MBA9003540.1"/>
    </source>
</evidence>
<accession>A0A7W3R8Q2</accession>
<dbReference type="Proteomes" id="UP000539313">
    <property type="component" value="Unassembled WGS sequence"/>
</dbReference>
<dbReference type="AlphaFoldDB" id="A0A7W3R8Q2"/>
<protein>
    <submittedName>
        <fullName evidence="1">Uncharacterized protein</fullName>
    </submittedName>
</protein>
<evidence type="ECO:0000313" key="2">
    <source>
        <dbReference type="Proteomes" id="UP000539313"/>
    </source>
</evidence>
<sequence length="195" mass="21920">MHDGLRYQTLRSSAVRGPGDRSRRAHTAAARLAAELQAAQEIGDLTRRDLTLAYWCEGAEDKPHRRAERVCLVSGDITLMRIFPAFLECCGVDRSELSVRVHIRQGGDLETAHEFWACGLRPDPGDFRPPVIERYQPKAVYDAGRAYHGCLRIDVPRSSDLYRRVDGWFAAALTGGRGVERKRVLGNVGQSIFWK</sequence>
<dbReference type="RefSeq" id="WP_182705261.1">
    <property type="nucleotide sequence ID" value="NZ_JACJII010000001.1"/>
</dbReference>
<name>A0A7W3R8Q2_9ACTN</name>
<comment type="caution">
    <text evidence="1">The sequence shown here is derived from an EMBL/GenBank/DDBJ whole genome shotgun (WGS) entry which is preliminary data.</text>
</comment>
<gene>
    <name evidence="1" type="ORF">HNR21_002422</name>
</gene>
<reference evidence="1 2" key="1">
    <citation type="submission" date="2020-08" db="EMBL/GenBank/DDBJ databases">
        <title>Sequencing the genomes of 1000 actinobacteria strains.</title>
        <authorList>
            <person name="Klenk H.-P."/>
        </authorList>
    </citation>
    <scope>NUCLEOTIDE SEQUENCE [LARGE SCALE GENOMIC DNA]</scope>
    <source>
        <strain evidence="1 2">DSM 45823</strain>
    </source>
</reference>
<dbReference type="EMBL" id="JACJII010000001">
    <property type="protein sequence ID" value="MBA9003540.1"/>
    <property type="molecule type" value="Genomic_DNA"/>
</dbReference>
<keyword evidence="2" id="KW-1185">Reference proteome</keyword>
<organism evidence="1 2">
    <name type="scientific">Thermomonospora cellulosilytica</name>
    <dbReference type="NCBI Taxonomy" id="1411118"/>
    <lineage>
        <taxon>Bacteria</taxon>
        <taxon>Bacillati</taxon>
        <taxon>Actinomycetota</taxon>
        <taxon>Actinomycetes</taxon>
        <taxon>Streptosporangiales</taxon>
        <taxon>Thermomonosporaceae</taxon>
        <taxon>Thermomonospora</taxon>
    </lineage>
</organism>
<proteinExistence type="predicted"/>